<dbReference type="PATRIC" id="fig|408015.6.peg.2211"/>
<dbReference type="STRING" id="408015.SXIM_21780"/>
<dbReference type="Pfam" id="PF18029">
    <property type="entry name" value="Glyoxalase_6"/>
    <property type="match status" value="1"/>
</dbReference>
<organism evidence="2 3">
    <name type="scientific">Streptomyces xiamenensis</name>
    <dbReference type="NCBI Taxonomy" id="408015"/>
    <lineage>
        <taxon>Bacteria</taxon>
        <taxon>Bacillati</taxon>
        <taxon>Actinomycetota</taxon>
        <taxon>Actinomycetes</taxon>
        <taxon>Kitasatosporales</taxon>
        <taxon>Streptomycetaceae</taxon>
        <taxon>Streptomyces</taxon>
    </lineage>
</organism>
<dbReference type="EMBL" id="CP009922">
    <property type="protein sequence ID" value="AKG43562.1"/>
    <property type="molecule type" value="Genomic_DNA"/>
</dbReference>
<dbReference type="PANTHER" id="PTHR35908:SF1">
    <property type="entry name" value="CONSERVED PROTEIN"/>
    <property type="match status" value="1"/>
</dbReference>
<proteinExistence type="predicted"/>
<gene>
    <name evidence="2" type="ORF">SXIM_21780</name>
</gene>
<dbReference type="Gene3D" id="3.10.180.10">
    <property type="entry name" value="2,3-Dihydroxybiphenyl 1,2-Dioxygenase, domain 1"/>
    <property type="match status" value="1"/>
</dbReference>
<reference evidence="2" key="1">
    <citation type="submission" date="2019-08" db="EMBL/GenBank/DDBJ databases">
        <title>Complete genome sequence of a mangrove-derived Streptomyces xiamenensis.</title>
        <authorList>
            <person name="Xu J."/>
        </authorList>
    </citation>
    <scope>NUCLEOTIDE SEQUENCE</scope>
    <source>
        <strain evidence="2">318</strain>
    </source>
</reference>
<accession>A0A0F7FTI4</accession>
<feature type="domain" description="Glyoxalase-like" evidence="1">
    <location>
        <begin position="13"/>
        <end position="157"/>
    </location>
</feature>
<dbReference type="PANTHER" id="PTHR35908">
    <property type="entry name" value="HYPOTHETICAL FUSION PROTEIN"/>
    <property type="match status" value="1"/>
</dbReference>
<evidence type="ECO:0000313" key="3">
    <source>
        <dbReference type="Proteomes" id="UP000034034"/>
    </source>
</evidence>
<evidence type="ECO:0000313" key="2">
    <source>
        <dbReference type="EMBL" id="AKG43562.1"/>
    </source>
</evidence>
<sequence length="158" mass="17241">MTAAATPALHWKLVVDTADAHRLADFWAGALGYTVEDHSTLIDGLLAAGHIDEDALTEHHGRHVWAAFAAVRHPDEPYDPATGIGRGHRILFQNVPEGSAHSGKNRLHIDVHGERGHLTELVERLETLGATRVREVDQGMAGHWWVMADPEGNVFCAA</sequence>
<dbReference type="InterPro" id="IPR029068">
    <property type="entry name" value="Glyas_Bleomycin-R_OHBP_Dase"/>
</dbReference>
<dbReference type="KEGG" id="sxi:SXIM_21780"/>
<dbReference type="RefSeq" id="WP_046723758.1">
    <property type="nucleotide sequence ID" value="NZ_CP009922.3"/>
</dbReference>
<dbReference type="SUPFAM" id="SSF54593">
    <property type="entry name" value="Glyoxalase/Bleomycin resistance protein/Dihydroxybiphenyl dioxygenase"/>
    <property type="match status" value="1"/>
</dbReference>
<protein>
    <recommendedName>
        <fullName evidence="1">Glyoxalase-like domain-containing protein</fullName>
    </recommendedName>
</protein>
<name>A0A0F7FTI4_9ACTN</name>
<dbReference type="HOGENOM" id="CLU_108054_1_1_11"/>
<dbReference type="AlphaFoldDB" id="A0A0F7FTI4"/>
<dbReference type="Proteomes" id="UP000034034">
    <property type="component" value="Chromosome"/>
</dbReference>
<dbReference type="InterPro" id="IPR041581">
    <property type="entry name" value="Glyoxalase_6"/>
</dbReference>
<evidence type="ECO:0000259" key="1">
    <source>
        <dbReference type="Pfam" id="PF18029"/>
    </source>
</evidence>
<keyword evidence="3" id="KW-1185">Reference proteome</keyword>